<dbReference type="AlphaFoldDB" id="A0A1N7S4T2"/>
<reference evidence="1 2" key="1">
    <citation type="submission" date="2016-12" db="EMBL/GenBank/DDBJ databases">
        <authorList>
            <person name="Song W.-J."/>
            <person name="Kurnit D.M."/>
        </authorList>
    </citation>
    <scope>NUCLEOTIDE SEQUENCE [LARGE SCALE GENOMIC DNA]</scope>
    <source>
        <strain evidence="1 2">STM7296</strain>
    </source>
</reference>
<gene>
    <name evidence="1" type="ORF">BN2475_350048</name>
</gene>
<proteinExistence type="predicted"/>
<evidence type="ECO:0000313" key="1">
    <source>
        <dbReference type="EMBL" id="SIT42349.1"/>
    </source>
</evidence>
<keyword evidence="2" id="KW-1185">Reference proteome</keyword>
<protein>
    <submittedName>
        <fullName evidence="1">Uncharacterized protein</fullName>
    </submittedName>
</protein>
<evidence type="ECO:0000313" key="2">
    <source>
        <dbReference type="Proteomes" id="UP000187012"/>
    </source>
</evidence>
<sequence>MRSNQHHAASILHAARNLVRMLARFEQGIDHCIARHEHGLVRVALVAQVLRGRRRGREVPARQAPGEDAVHFLREWIAHVVRAQAGFHVTDRNIVVERHQRSGQHARRVALHQHCGGCSVAQDIVDRSNQARSEASERLVGTHQIQIMVGLDAKYRKHLIEHFTVLRGGDNQRLETGRFAKGPNDRRHFDCFRTGAEKHSDFSFHSLNMVDRYDEAVFSFHQSSSSSSNSQVNPVFMIETSVVAGRHAIKTSGRIHRAVRACVVISLAYCSRRFSACYGMLIDQLVWSISVNAMQRTNGLVTFRLV</sequence>
<dbReference type="Proteomes" id="UP000187012">
    <property type="component" value="Unassembled WGS sequence"/>
</dbReference>
<organism evidence="1 2">
    <name type="scientific">Paraburkholderia ribeironis</name>
    <dbReference type="NCBI Taxonomy" id="1247936"/>
    <lineage>
        <taxon>Bacteria</taxon>
        <taxon>Pseudomonadati</taxon>
        <taxon>Pseudomonadota</taxon>
        <taxon>Betaproteobacteria</taxon>
        <taxon>Burkholderiales</taxon>
        <taxon>Burkholderiaceae</taxon>
        <taxon>Paraburkholderia</taxon>
    </lineage>
</organism>
<dbReference type="EMBL" id="CYGX02000035">
    <property type="protein sequence ID" value="SIT42349.1"/>
    <property type="molecule type" value="Genomic_DNA"/>
</dbReference>
<name>A0A1N7S4T2_9BURK</name>
<accession>A0A1N7S4T2</accession>